<dbReference type="RefSeq" id="WP_378601404.1">
    <property type="nucleotide sequence ID" value="NZ_JBHSQN010000002.1"/>
</dbReference>
<keyword evidence="3" id="KW-1185">Reference proteome</keyword>
<gene>
    <name evidence="2" type="ORF">ACFP3H_07455</name>
</gene>
<protein>
    <submittedName>
        <fullName evidence="2">Uncharacterized protein</fullName>
    </submittedName>
</protein>
<dbReference type="Proteomes" id="UP001596223">
    <property type="component" value="Unassembled WGS sequence"/>
</dbReference>
<proteinExistence type="predicted"/>
<feature type="compositionally biased region" description="Basic and acidic residues" evidence="1">
    <location>
        <begin position="99"/>
        <end position="109"/>
    </location>
</feature>
<feature type="region of interest" description="Disordered" evidence="1">
    <location>
        <begin position="157"/>
        <end position="189"/>
    </location>
</feature>
<feature type="region of interest" description="Disordered" evidence="1">
    <location>
        <begin position="1"/>
        <end position="25"/>
    </location>
</feature>
<evidence type="ECO:0000256" key="1">
    <source>
        <dbReference type="SAM" id="MobiDB-lite"/>
    </source>
</evidence>
<accession>A0ABW1JPU0</accession>
<feature type="region of interest" description="Disordered" evidence="1">
    <location>
        <begin position="84"/>
        <end position="117"/>
    </location>
</feature>
<evidence type="ECO:0000313" key="2">
    <source>
        <dbReference type="EMBL" id="MFC6010882.1"/>
    </source>
</evidence>
<evidence type="ECO:0000313" key="3">
    <source>
        <dbReference type="Proteomes" id="UP001596223"/>
    </source>
</evidence>
<reference evidence="3" key="1">
    <citation type="journal article" date="2019" name="Int. J. Syst. Evol. Microbiol.">
        <title>The Global Catalogue of Microorganisms (GCM) 10K type strain sequencing project: providing services to taxonomists for standard genome sequencing and annotation.</title>
        <authorList>
            <consortium name="The Broad Institute Genomics Platform"/>
            <consortium name="The Broad Institute Genome Sequencing Center for Infectious Disease"/>
            <person name="Wu L."/>
            <person name="Ma J."/>
        </authorList>
    </citation>
    <scope>NUCLEOTIDE SEQUENCE [LARGE SCALE GENOMIC DNA]</scope>
    <source>
        <strain evidence="3">CCUG 36956</strain>
    </source>
</reference>
<organism evidence="2 3">
    <name type="scientific">Nocardia lasii</name>
    <dbReference type="NCBI Taxonomy" id="1616107"/>
    <lineage>
        <taxon>Bacteria</taxon>
        <taxon>Bacillati</taxon>
        <taxon>Actinomycetota</taxon>
        <taxon>Actinomycetes</taxon>
        <taxon>Mycobacteriales</taxon>
        <taxon>Nocardiaceae</taxon>
        <taxon>Nocardia</taxon>
    </lineage>
</organism>
<name>A0ABW1JPU0_9NOCA</name>
<comment type="caution">
    <text evidence="2">The sequence shown here is derived from an EMBL/GenBank/DDBJ whole genome shotgun (WGS) entry which is preliminary data.</text>
</comment>
<feature type="compositionally biased region" description="Low complexity" evidence="1">
    <location>
        <begin position="84"/>
        <end position="98"/>
    </location>
</feature>
<dbReference type="EMBL" id="JBHSQN010000002">
    <property type="protein sequence ID" value="MFC6010882.1"/>
    <property type="molecule type" value="Genomic_DNA"/>
</dbReference>
<sequence length="189" mass="21080">MADQRDRRGCPGVAAPPTPQNDLTATRRYSERLTARENFAALSPLHNRQRRALQARINELVIDHRKLTQSRDEARRTARCAATTATELTAEAQQSATEDAQRRDAHADEVTAQADRAHHATVTALRVEITAEITDHDHEQQRRSHLTPQQRTLEARAREALTESTDAEPDAEFPVALDADPGHQADFGL</sequence>